<sequence length="915" mass="98917">MTNDRIFEAAKQGDLTYLQSVISSFDENTCDENGANCLHYAARGGRLDVVEYLIKKRNFSAKKRTRVGATAAHDASATGKTAVLQWLLKQTTCVVNDQDGTGATVTHLAARYGHGRLIEWLMDETDADVMMKSASGALPIHFAVSGGNPDVVNIIVKETPRTVNLQMVNGVTPVYLASQEGHLNILKLLVQKGGSIKMKSFDGMSCLHAATQLGRMDCVKWLIEDQKHNPNDRDFDGATPLHFAASRGHYKVIDWLMKEGGAKVTLDNLGGSPLHNAAELGQLKCVQTLLANGCSADITDNSGLTAADLADKCYHTTCAKEIKAQILENETGIVELERFNSSPSHSPLPSTDPLDPATFSLALPDSDFSGVARNTATHRKTESLEVFFDAESDDDYVSSVDFPHHPDIRFQSEETGECESSVTLSVKSHESSESESLLRRQLSQPDLELSPPHNLPSSEALCQKSDSDVSSLPPRHRSASEYSWNSNSDLSSLRRHGSGSDVSSIASSLSSVSQSASHVSQSASQPEDSVISVSGSSLRSPSLGSFPVTHQEELFKAIRARRMETEVNLSSEDIVIREKTVNGESNGARESYESHRLSDSGLESGAGPNSLSMEKSAQSSTVSSPPSSVTSPIIAGPVKHDLIAELKIAAASGNSNLRKTRKPREEGHMTCIYSFGSNEKVNSQIPNGPKALGQSSERSQVTRNGQHVTDNVTSVSLSNGQVEAKKPQPLQEKSMVIIESKTSSKSVTPPPPTPPPQNPSKANVPPKTSNGVAASKTSNGVAASKTSNGTADQEPTKGADNSIATDPFDPKNFLDKVDPKVPDWRRHMLARKMAESAKKQAEEQTKIEKEENKYKHLPAWKRQLMEKKEADAKVEEAKKLELQASQAKKTTKSIVNTTPAGKLAPWQLEIKTKKS</sequence>
<feature type="region of interest" description="Disordered" evidence="6">
    <location>
        <begin position="517"/>
        <end position="545"/>
    </location>
</feature>
<dbReference type="PROSITE" id="PS50297">
    <property type="entry name" value="ANK_REP_REGION"/>
    <property type="match status" value="4"/>
</dbReference>
<name>A0A210PTN4_MIZYE</name>
<feature type="region of interest" description="Disordered" evidence="6">
    <location>
        <begin position="833"/>
        <end position="854"/>
    </location>
</feature>
<keyword evidence="8" id="KW-1185">Reference proteome</keyword>
<keyword evidence="4 5" id="KW-0040">ANK repeat</keyword>
<feature type="repeat" description="ANK" evidence="5">
    <location>
        <begin position="236"/>
        <end position="268"/>
    </location>
</feature>
<dbReference type="PROSITE" id="PS50088">
    <property type="entry name" value="ANK_REPEAT"/>
    <property type="match status" value="4"/>
</dbReference>
<feature type="region of interest" description="Disordered" evidence="6">
    <location>
        <begin position="679"/>
        <end position="820"/>
    </location>
</feature>
<evidence type="ECO:0000256" key="1">
    <source>
        <dbReference type="ARBA" id="ARBA00004645"/>
    </source>
</evidence>
<reference evidence="7 8" key="1">
    <citation type="journal article" date="2017" name="Nat. Ecol. Evol.">
        <title>Scallop genome provides insights into evolution of bilaterian karyotype and development.</title>
        <authorList>
            <person name="Wang S."/>
            <person name="Zhang J."/>
            <person name="Jiao W."/>
            <person name="Li J."/>
            <person name="Xun X."/>
            <person name="Sun Y."/>
            <person name="Guo X."/>
            <person name="Huan P."/>
            <person name="Dong B."/>
            <person name="Zhang L."/>
            <person name="Hu X."/>
            <person name="Sun X."/>
            <person name="Wang J."/>
            <person name="Zhao C."/>
            <person name="Wang Y."/>
            <person name="Wang D."/>
            <person name="Huang X."/>
            <person name="Wang R."/>
            <person name="Lv J."/>
            <person name="Li Y."/>
            <person name="Zhang Z."/>
            <person name="Liu B."/>
            <person name="Lu W."/>
            <person name="Hui Y."/>
            <person name="Liang J."/>
            <person name="Zhou Z."/>
            <person name="Hou R."/>
            <person name="Li X."/>
            <person name="Liu Y."/>
            <person name="Li H."/>
            <person name="Ning X."/>
            <person name="Lin Y."/>
            <person name="Zhao L."/>
            <person name="Xing Q."/>
            <person name="Dou J."/>
            <person name="Li Y."/>
            <person name="Mao J."/>
            <person name="Guo H."/>
            <person name="Dou H."/>
            <person name="Li T."/>
            <person name="Mu C."/>
            <person name="Jiang W."/>
            <person name="Fu Q."/>
            <person name="Fu X."/>
            <person name="Miao Y."/>
            <person name="Liu J."/>
            <person name="Yu Q."/>
            <person name="Li R."/>
            <person name="Liao H."/>
            <person name="Li X."/>
            <person name="Kong Y."/>
            <person name="Jiang Z."/>
            <person name="Chourrout D."/>
            <person name="Li R."/>
            <person name="Bao Z."/>
        </authorList>
    </citation>
    <scope>NUCLEOTIDE SEQUENCE [LARGE SCALE GENOMIC DNA]</scope>
    <source>
        <strain evidence="7 8">PY_sf001</strain>
    </source>
</reference>
<feature type="compositionally biased region" description="Basic and acidic residues" evidence="6">
    <location>
        <begin position="808"/>
        <end position="820"/>
    </location>
</feature>
<feature type="compositionally biased region" description="Polar residues" evidence="6">
    <location>
        <begin position="339"/>
        <end position="349"/>
    </location>
</feature>
<dbReference type="GO" id="GO:0007605">
    <property type="term" value="P:sensory perception of sound"/>
    <property type="evidence" value="ECO:0007669"/>
    <property type="project" value="UniProtKB-KW"/>
</dbReference>
<organism evidence="7 8">
    <name type="scientific">Mizuhopecten yessoensis</name>
    <name type="common">Japanese scallop</name>
    <name type="synonym">Patinopecten yessoensis</name>
    <dbReference type="NCBI Taxonomy" id="6573"/>
    <lineage>
        <taxon>Eukaryota</taxon>
        <taxon>Metazoa</taxon>
        <taxon>Spiralia</taxon>
        <taxon>Lophotrochozoa</taxon>
        <taxon>Mollusca</taxon>
        <taxon>Bivalvia</taxon>
        <taxon>Autobranchia</taxon>
        <taxon>Pteriomorphia</taxon>
        <taxon>Pectinida</taxon>
        <taxon>Pectinoidea</taxon>
        <taxon>Pectinidae</taxon>
        <taxon>Mizuhopecten</taxon>
    </lineage>
</organism>
<dbReference type="InterPro" id="IPR036770">
    <property type="entry name" value="Ankyrin_rpt-contain_sf"/>
</dbReference>
<dbReference type="PANTHER" id="PTHR24153:SF8">
    <property type="entry name" value="FORKED, ISOFORM F"/>
    <property type="match status" value="1"/>
</dbReference>
<dbReference type="OrthoDB" id="10261302at2759"/>
<dbReference type="STRING" id="6573.A0A210PTN4"/>
<accession>A0A210PTN4</accession>
<keyword evidence="3" id="KW-1009">Hearing</keyword>
<dbReference type="AlphaFoldDB" id="A0A210PTN4"/>
<evidence type="ECO:0000313" key="7">
    <source>
        <dbReference type="EMBL" id="OWF39848.1"/>
    </source>
</evidence>
<evidence type="ECO:0000256" key="6">
    <source>
        <dbReference type="SAM" id="MobiDB-lite"/>
    </source>
</evidence>
<dbReference type="GO" id="GO:0005737">
    <property type="term" value="C:cytoplasm"/>
    <property type="evidence" value="ECO:0007669"/>
    <property type="project" value="TreeGrafter"/>
</dbReference>
<dbReference type="SUPFAM" id="SSF48403">
    <property type="entry name" value="Ankyrin repeat"/>
    <property type="match status" value="1"/>
</dbReference>
<dbReference type="GO" id="GO:0051015">
    <property type="term" value="F:actin filament binding"/>
    <property type="evidence" value="ECO:0007669"/>
    <property type="project" value="TreeGrafter"/>
</dbReference>
<feature type="repeat" description="ANK" evidence="5">
    <location>
        <begin position="269"/>
        <end position="301"/>
    </location>
</feature>
<dbReference type="SMART" id="SM00248">
    <property type="entry name" value="ANK"/>
    <property type="match status" value="8"/>
</dbReference>
<gene>
    <name evidence="7" type="ORF">KP79_PYT21771</name>
</gene>
<feature type="compositionally biased region" description="Polar residues" evidence="6">
    <location>
        <begin position="766"/>
        <end position="793"/>
    </location>
</feature>
<feature type="repeat" description="ANK" evidence="5">
    <location>
        <begin position="169"/>
        <end position="201"/>
    </location>
</feature>
<dbReference type="Pfam" id="PF12796">
    <property type="entry name" value="Ank_2"/>
    <property type="match status" value="3"/>
</dbReference>
<proteinExistence type="predicted"/>
<dbReference type="InterPro" id="IPR052420">
    <property type="entry name" value="Espin/Espin-like"/>
</dbReference>
<evidence type="ECO:0000256" key="5">
    <source>
        <dbReference type="PROSITE-ProRule" id="PRU00023"/>
    </source>
</evidence>
<dbReference type="Gene3D" id="1.25.40.20">
    <property type="entry name" value="Ankyrin repeat-containing domain"/>
    <property type="match status" value="3"/>
</dbReference>
<evidence type="ECO:0000256" key="3">
    <source>
        <dbReference type="ARBA" id="ARBA00022740"/>
    </source>
</evidence>
<dbReference type="InterPro" id="IPR002110">
    <property type="entry name" value="Ankyrin_rpt"/>
</dbReference>
<feature type="compositionally biased region" description="Polar residues" evidence="6">
    <location>
        <begin position="607"/>
        <end position="618"/>
    </location>
</feature>
<feature type="compositionally biased region" description="Pro residues" evidence="6">
    <location>
        <begin position="748"/>
        <end position="758"/>
    </location>
</feature>
<keyword evidence="2" id="KW-0677">Repeat</keyword>
<comment type="subcellular location">
    <subcellularLocation>
        <location evidence="1">Cell projection</location>
        <location evidence="1">Stereocilium</location>
    </subcellularLocation>
</comment>
<feature type="compositionally biased region" description="Polar residues" evidence="6">
    <location>
        <begin position="693"/>
        <end position="721"/>
    </location>
</feature>
<dbReference type="Proteomes" id="UP000242188">
    <property type="component" value="Unassembled WGS sequence"/>
</dbReference>
<feature type="region of interest" description="Disordered" evidence="6">
    <location>
        <begin position="446"/>
        <end position="505"/>
    </location>
</feature>
<dbReference type="GO" id="GO:0032420">
    <property type="term" value="C:stereocilium"/>
    <property type="evidence" value="ECO:0007669"/>
    <property type="project" value="UniProtKB-SubCell"/>
</dbReference>
<evidence type="ECO:0000313" key="8">
    <source>
        <dbReference type="Proteomes" id="UP000242188"/>
    </source>
</evidence>
<evidence type="ECO:0000256" key="2">
    <source>
        <dbReference type="ARBA" id="ARBA00022737"/>
    </source>
</evidence>
<feature type="compositionally biased region" description="Polar residues" evidence="6">
    <location>
        <begin position="480"/>
        <end position="491"/>
    </location>
</feature>
<protein>
    <submittedName>
        <fullName evidence="7">Espin</fullName>
    </submittedName>
</protein>
<feature type="compositionally biased region" description="Low complexity" evidence="6">
    <location>
        <begin position="619"/>
        <end position="632"/>
    </location>
</feature>
<comment type="caution">
    <text evidence="7">The sequence shown here is derived from an EMBL/GenBank/DDBJ whole genome shotgun (WGS) entry which is preliminary data.</text>
</comment>
<dbReference type="PANTHER" id="PTHR24153">
    <property type="entry name" value="ESPIN"/>
    <property type="match status" value="1"/>
</dbReference>
<feature type="region of interest" description="Disordered" evidence="6">
    <location>
        <begin position="580"/>
        <end position="633"/>
    </location>
</feature>
<evidence type="ECO:0000256" key="4">
    <source>
        <dbReference type="ARBA" id="ARBA00023043"/>
    </source>
</evidence>
<dbReference type="EMBL" id="NEDP02005506">
    <property type="protein sequence ID" value="OWF39848.1"/>
    <property type="molecule type" value="Genomic_DNA"/>
</dbReference>
<dbReference type="GO" id="GO:0051017">
    <property type="term" value="P:actin filament bundle assembly"/>
    <property type="evidence" value="ECO:0007669"/>
    <property type="project" value="TreeGrafter"/>
</dbReference>
<feature type="repeat" description="ANK" evidence="5">
    <location>
        <begin position="33"/>
        <end position="56"/>
    </location>
</feature>
<feature type="region of interest" description="Disordered" evidence="6">
    <location>
        <begin position="339"/>
        <end position="359"/>
    </location>
</feature>